<sequence>MRNFSLGKLFGIRLELHSTFILLIAAITGFLAIFDFPSLVPTLVLLFFLFVSVFIHELFHSIVAISKGIK</sequence>
<accession>A0A8T4L5V2</accession>
<dbReference type="AlphaFoldDB" id="A0A8T4L5V2"/>
<keyword evidence="2" id="KW-0645">Protease</keyword>
<evidence type="ECO:0000313" key="3">
    <source>
        <dbReference type="Proteomes" id="UP000683213"/>
    </source>
</evidence>
<proteinExistence type="predicted"/>
<keyword evidence="1" id="KW-1133">Transmembrane helix</keyword>
<dbReference type="GO" id="GO:0006508">
    <property type="term" value="P:proteolysis"/>
    <property type="evidence" value="ECO:0007669"/>
    <property type="project" value="UniProtKB-KW"/>
</dbReference>
<name>A0A8T4L5V2_9ARCH</name>
<comment type="caution">
    <text evidence="2">The sequence shown here is derived from an EMBL/GenBank/DDBJ whole genome shotgun (WGS) entry which is preliminary data.</text>
</comment>
<evidence type="ECO:0000256" key="1">
    <source>
        <dbReference type="SAM" id="Phobius"/>
    </source>
</evidence>
<dbReference type="GO" id="GO:0008233">
    <property type="term" value="F:peptidase activity"/>
    <property type="evidence" value="ECO:0007669"/>
    <property type="project" value="UniProtKB-KW"/>
</dbReference>
<protein>
    <submittedName>
        <fullName evidence="2">Site-2 protease family protein</fullName>
    </submittedName>
</protein>
<reference evidence="2" key="1">
    <citation type="submission" date="2021-03" db="EMBL/GenBank/DDBJ databases">
        <authorList>
            <person name="Jaffe A."/>
        </authorList>
    </citation>
    <scope>NUCLEOTIDE SEQUENCE</scope>
    <source>
        <strain evidence="2">RIFCSPHIGHO2_01_FULL_GW2011_AR10_43_9</strain>
    </source>
</reference>
<organism evidence="2 3">
    <name type="scientific">Candidatus Iainarchaeum sp</name>
    <dbReference type="NCBI Taxonomy" id="3101447"/>
    <lineage>
        <taxon>Archaea</taxon>
        <taxon>Candidatus Iainarchaeota</taxon>
        <taxon>Candidatus Iainarchaeia</taxon>
        <taxon>Candidatus Iainarchaeales</taxon>
        <taxon>Candidatus Iainarchaeaceae</taxon>
        <taxon>Candidatus Iainarchaeum</taxon>
    </lineage>
</organism>
<evidence type="ECO:0000313" key="2">
    <source>
        <dbReference type="EMBL" id="MBS3059015.1"/>
    </source>
</evidence>
<gene>
    <name evidence="2" type="ORF">J4224_01160</name>
</gene>
<reference evidence="2" key="2">
    <citation type="submission" date="2021-05" db="EMBL/GenBank/DDBJ databases">
        <title>Protein family content uncovers lineage relationships and bacterial pathway maintenance mechanisms in DPANN archaea.</title>
        <authorList>
            <person name="Castelle C.J."/>
            <person name="Meheust R."/>
            <person name="Jaffe A.L."/>
            <person name="Seitz K."/>
            <person name="Gong X."/>
            <person name="Baker B.J."/>
            <person name="Banfield J.F."/>
        </authorList>
    </citation>
    <scope>NUCLEOTIDE SEQUENCE</scope>
    <source>
        <strain evidence="2">RIFCSPHIGHO2_01_FULL_GW2011_AR10_43_9</strain>
    </source>
</reference>
<feature type="transmembrane region" description="Helical" evidence="1">
    <location>
        <begin position="40"/>
        <end position="65"/>
    </location>
</feature>
<feature type="non-terminal residue" evidence="2">
    <location>
        <position position="70"/>
    </location>
</feature>
<keyword evidence="1" id="KW-0812">Transmembrane</keyword>
<keyword evidence="2" id="KW-0378">Hydrolase</keyword>
<dbReference type="EMBL" id="JAGVWF010000016">
    <property type="protein sequence ID" value="MBS3059015.1"/>
    <property type="molecule type" value="Genomic_DNA"/>
</dbReference>
<dbReference type="Proteomes" id="UP000683213">
    <property type="component" value="Unassembled WGS sequence"/>
</dbReference>
<feature type="transmembrane region" description="Helical" evidence="1">
    <location>
        <begin position="12"/>
        <end position="34"/>
    </location>
</feature>
<keyword evidence="1" id="KW-0472">Membrane</keyword>